<feature type="compositionally biased region" description="Low complexity" evidence="1">
    <location>
        <begin position="24"/>
        <end position="41"/>
    </location>
</feature>
<dbReference type="RefSeq" id="WP_183664945.1">
    <property type="nucleotide sequence ID" value="NZ_JACHXN010000028.1"/>
</dbReference>
<organism evidence="2 3">
    <name type="scientific">Phyllobacterium trifolii</name>
    <dbReference type="NCBI Taxonomy" id="300193"/>
    <lineage>
        <taxon>Bacteria</taxon>
        <taxon>Pseudomonadati</taxon>
        <taxon>Pseudomonadota</taxon>
        <taxon>Alphaproteobacteria</taxon>
        <taxon>Hyphomicrobiales</taxon>
        <taxon>Phyllobacteriaceae</taxon>
        <taxon>Phyllobacterium</taxon>
    </lineage>
</organism>
<sequence>MISDAQIQLFSCRRRTHSLDSKSKPGSSPMPSFSSHNFVSPPKSPVDPSVYSIVAHPADLHNWDEDDKKLYDAIRRAGELDFAQARTELDWPAARLACAFARLAGEGLIVDMSPASRDRALVWKTHCSAVRSLIDERGWLSTAQVVKVAKAMGVPSPQLVCEYLACLEMIDRIPGDPTFYGPQGRPFESQHVVKKVSKPLSLSELRFMEAVRGGCATPMELARHWNCSRQWIDFIAFGLLDKGYITAERHGRRIFFSSTGKEIQQKRTICFELKTPEPVQSTFRQ</sequence>
<feature type="region of interest" description="Disordered" evidence="1">
    <location>
        <begin position="15"/>
        <end position="41"/>
    </location>
</feature>
<evidence type="ECO:0000313" key="2">
    <source>
        <dbReference type="EMBL" id="MBB3149209.1"/>
    </source>
</evidence>
<proteinExistence type="predicted"/>
<evidence type="ECO:0000256" key="1">
    <source>
        <dbReference type="SAM" id="MobiDB-lite"/>
    </source>
</evidence>
<keyword evidence="3" id="KW-1185">Reference proteome</keyword>
<name>A0A839UL25_9HYPH</name>
<protein>
    <submittedName>
        <fullName evidence="2">Uncharacterized protein</fullName>
    </submittedName>
</protein>
<dbReference type="Proteomes" id="UP000554520">
    <property type="component" value="Unassembled WGS sequence"/>
</dbReference>
<dbReference type="EMBL" id="JACHXN010000028">
    <property type="protein sequence ID" value="MBB3149209.1"/>
    <property type="molecule type" value="Genomic_DNA"/>
</dbReference>
<reference evidence="2 3" key="1">
    <citation type="submission" date="2020-08" db="EMBL/GenBank/DDBJ databases">
        <title>Genomic Encyclopedia of Type Strains, Phase III (KMG-III): the genomes of soil and plant-associated and newly described type strains.</title>
        <authorList>
            <person name="Whitman W."/>
        </authorList>
    </citation>
    <scope>NUCLEOTIDE SEQUENCE [LARGE SCALE GENOMIC DNA]</scope>
    <source>
        <strain evidence="2 3">CECT 7015</strain>
    </source>
</reference>
<comment type="caution">
    <text evidence="2">The sequence shown here is derived from an EMBL/GenBank/DDBJ whole genome shotgun (WGS) entry which is preliminary data.</text>
</comment>
<gene>
    <name evidence="2" type="ORF">FHS21_005661</name>
</gene>
<evidence type="ECO:0000313" key="3">
    <source>
        <dbReference type="Proteomes" id="UP000554520"/>
    </source>
</evidence>
<dbReference type="AlphaFoldDB" id="A0A839UL25"/>
<accession>A0A839UL25</accession>